<sequence>MRHCSQHQHFPVLQPTSIITCSAGGFRTVPYNKCSEVLTIEGTMVKLPDQNHINNKCLACLYLESLRG</sequence>
<dbReference type="EMBL" id="LUGG01000047">
    <property type="protein sequence ID" value="OBZ65287.1"/>
    <property type="molecule type" value="Genomic_DNA"/>
</dbReference>
<dbReference type="Proteomes" id="UP000092993">
    <property type="component" value="Unassembled WGS sequence"/>
</dbReference>
<keyword evidence="2" id="KW-1185">Reference proteome</keyword>
<gene>
    <name evidence="1" type="ORF">A0H81_14702</name>
</gene>
<evidence type="ECO:0000313" key="2">
    <source>
        <dbReference type="Proteomes" id="UP000092993"/>
    </source>
</evidence>
<comment type="caution">
    <text evidence="1">The sequence shown here is derived from an EMBL/GenBank/DDBJ whole genome shotgun (WGS) entry which is preliminary data.</text>
</comment>
<accession>A0A1C7LMW9</accession>
<reference evidence="1 2" key="1">
    <citation type="submission" date="2016-03" db="EMBL/GenBank/DDBJ databases">
        <title>Whole genome sequencing of Grifola frondosa 9006-11.</title>
        <authorList>
            <person name="Min B."/>
            <person name="Park H."/>
            <person name="Kim J.-G."/>
            <person name="Cho H."/>
            <person name="Oh Y.-L."/>
            <person name="Kong W.-S."/>
            <person name="Choi I.-G."/>
        </authorList>
    </citation>
    <scope>NUCLEOTIDE SEQUENCE [LARGE SCALE GENOMIC DNA]</scope>
    <source>
        <strain evidence="1 2">9006-11</strain>
    </source>
</reference>
<protein>
    <submittedName>
        <fullName evidence="1">Uncharacterized protein</fullName>
    </submittedName>
</protein>
<proteinExistence type="predicted"/>
<dbReference type="AlphaFoldDB" id="A0A1C7LMW9"/>
<name>A0A1C7LMW9_GRIFR</name>
<organism evidence="1 2">
    <name type="scientific">Grifola frondosa</name>
    <name type="common">Maitake</name>
    <name type="synonym">Polyporus frondosus</name>
    <dbReference type="NCBI Taxonomy" id="5627"/>
    <lineage>
        <taxon>Eukaryota</taxon>
        <taxon>Fungi</taxon>
        <taxon>Dikarya</taxon>
        <taxon>Basidiomycota</taxon>
        <taxon>Agaricomycotina</taxon>
        <taxon>Agaricomycetes</taxon>
        <taxon>Polyporales</taxon>
        <taxon>Grifolaceae</taxon>
        <taxon>Grifola</taxon>
    </lineage>
</organism>
<evidence type="ECO:0000313" key="1">
    <source>
        <dbReference type="EMBL" id="OBZ65287.1"/>
    </source>
</evidence>